<evidence type="ECO:0000313" key="4">
    <source>
        <dbReference type="Proteomes" id="UP000009168"/>
    </source>
</evidence>
<feature type="chain" id="PRO_5003711859" evidence="2">
    <location>
        <begin position="18"/>
        <end position="123"/>
    </location>
</feature>
<feature type="signal peptide" evidence="2">
    <location>
        <begin position="1"/>
        <end position="17"/>
    </location>
</feature>
<keyword evidence="4" id="KW-1185">Reference proteome</keyword>
<keyword evidence="1" id="KW-1133">Transmembrane helix</keyword>
<reference evidence="4" key="1">
    <citation type="journal article" date="2006" name="PLoS Biol.">
        <title>Macronuclear genome sequence of the ciliate Tetrahymena thermophila, a model eukaryote.</title>
        <authorList>
            <person name="Eisen J.A."/>
            <person name="Coyne R.S."/>
            <person name="Wu M."/>
            <person name="Wu D."/>
            <person name="Thiagarajan M."/>
            <person name="Wortman J.R."/>
            <person name="Badger J.H."/>
            <person name="Ren Q."/>
            <person name="Amedeo P."/>
            <person name="Jones K.M."/>
            <person name="Tallon L.J."/>
            <person name="Delcher A.L."/>
            <person name="Salzberg S.L."/>
            <person name="Silva J.C."/>
            <person name="Haas B.J."/>
            <person name="Majoros W.H."/>
            <person name="Farzad M."/>
            <person name="Carlton J.M."/>
            <person name="Smith R.K. Jr."/>
            <person name="Garg J."/>
            <person name="Pearlman R.E."/>
            <person name="Karrer K.M."/>
            <person name="Sun L."/>
            <person name="Manning G."/>
            <person name="Elde N.C."/>
            <person name="Turkewitz A.P."/>
            <person name="Asai D.J."/>
            <person name="Wilkes D.E."/>
            <person name="Wang Y."/>
            <person name="Cai H."/>
            <person name="Collins K."/>
            <person name="Stewart B.A."/>
            <person name="Lee S.R."/>
            <person name="Wilamowska K."/>
            <person name="Weinberg Z."/>
            <person name="Ruzzo W.L."/>
            <person name="Wloga D."/>
            <person name="Gaertig J."/>
            <person name="Frankel J."/>
            <person name="Tsao C.-C."/>
            <person name="Gorovsky M.A."/>
            <person name="Keeling P.J."/>
            <person name="Waller R.F."/>
            <person name="Patron N.J."/>
            <person name="Cherry J.M."/>
            <person name="Stover N.A."/>
            <person name="Krieger C.J."/>
            <person name="del Toro C."/>
            <person name="Ryder H.F."/>
            <person name="Williamson S.C."/>
            <person name="Barbeau R.A."/>
            <person name="Hamilton E.P."/>
            <person name="Orias E."/>
        </authorList>
    </citation>
    <scope>NUCLEOTIDE SEQUENCE [LARGE SCALE GENOMIC DNA]</scope>
    <source>
        <strain evidence="4">SB210</strain>
    </source>
</reference>
<sequence>MKNIVIIIALILVVCQGRSLTAYTYCKATQCSNQEEQCAIDTTGCMVPFKAYLNCLKQNTVCSGLKSSDPFGECWTKCNQNSPNQLFKNLQTCYVSCGAAEHSAIISTSFALLFTLLLVIINI</sequence>
<evidence type="ECO:0000313" key="3">
    <source>
        <dbReference type="EMBL" id="EAS02934.2"/>
    </source>
</evidence>
<name>I7LWV5_TETTS</name>
<keyword evidence="1 3" id="KW-0812">Transmembrane</keyword>
<dbReference type="EMBL" id="GG662512">
    <property type="protein sequence ID" value="EAS02934.2"/>
    <property type="molecule type" value="Genomic_DNA"/>
</dbReference>
<proteinExistence type="predicted"/>
<protein>
    <submittedName>
        <fullName evidence="3">Transmembrane protein, putative</fullName>
    </submittedName>
</protein>
<evidence type="ECO:0000256" key="1">
    <source>
        <dbReference type="SAM" id="Phobius"/>
    </source>
</evidence>
<dbReference type="GeneID" id="7827987"/>
<keyword evidence="1" id="KW-0472">Membrane</keyword>
<evidence type="ECO:0000256" key="2">
    <source>
        <dbReference type="SAM" id="SignalP"/>
    </source>
</evidence>
<dbReference type="Proteomes" id="UP000009168">
    <property type="component" value="Unassembled WGS sequence"/>
</dbReference>
<dbReference type="AlphaFoldDB" id="I7LWV5"/>
<organism evidence="3 4">
    <name type="scientific">Tetrahymena thermophila (strain SB210)</name>
    <dbReference type="NCBI Taxonomy" id="312017"/>
    <lineage>
        <taxon>Eukaryota</taxon>
        <taxon>Sar</taxon>
        <taxon>Alveolata</taxon>
        <taxon>Ciliophora</taxon>
        <taxon>Intramacronucleata</taxon>
        <taxon>Oligohymenophorea</taxon>
        <taxon>Hymenostomatida</taxon>
        <taxon>Tetrahymenina</taxon>
        <taxon>Tetrahymenidae</taxon>
        <taxon>Tetrahymena</taxon>
    </lineage>
</organism>
<dbReference type="InParanoid" id="I7LWV5"/>
<dbReference type="KEGG" id="tet:TTHERM_00492870"/>
<gene>
    <name evidence="3" type="ORF">TTHERM_00492870</name>
</gene>
<keyword evidence="2" id="KW-0732">Signal</keyword>
<dbReference type="RefSeq" id="XP_001023179.2">
    <property type="nucleotide sequence ID" value="XM_001023179.2"/>
</dbReference>
<accession>I7LWV5</accession>
<feature type="transmembrane region" description="Helical" evidence="1">
    <location>
        <begin position="103"/>
        <end position="121"/>
    </location>
</feature>